<dbReference type="InterPro" id="IPR052891">
    <property type="entry name" value="DNA-3mA_glycosylase"/>
</dbReference>
<dbReference type="InterPro" id="IPR011257">
    <property type="entry name" value="DNA_glycosylase"/>
</dbReference>
<comment type="caution">
    <text evidence="1">The sequence shown here is derived from an EMBL/GenBank/DDBJ whole genome shotgun (WGS) entry which is preliminary data.</text>
</comment>
<evidence type="ECO:0000313" key="1">
    <source>
        <dbReference type="EMBL" id="MEC0232470.1"/>
    </source>
</evidence>
<accession>A0ABU6GET4</accession>
<dbReference type="PANTHER" id="PTHR30037:SF4">
    <property type="entry name" value="DNA-3-METHYLADENINE GLYCOSYLASE I"/>
    <property type="match status" value="1"/>
</dbReference>
<gene>
    <name evidence="1" type="ORF">P4I72_35755</name>
</gene>
<dbReference type="EMBL" id="JARLKY010000129">
    <property type="protein sequence ID" value="MEC0232470.1"/>
    <property type="molecule type" value="Genomic_DNA"/>
</dbReference>
<organism evidence="1 2">
    <name type="scientific">Paenibacillus alba</name>
    <dbReference type="NCBI Taxonomy" id="1197127"/>
    <lineage>
        <taxon>Bacteria</taxon>
        <taxon>Bacillati</taxon>
        <taxon>Bacillota</taxon>
        <taxon>Bacilli</taxon>
        <taxon>Bacillales</taxon>
        <taxon>Paenibacillaceae</taxon>
        <taxon>Paenibacillus</taxon>
    </lineage>
</organism>
<dbReference type="InterPro" id="IPR004597">
    <property type="entry name" value="Tag"/>
</dbReference>
<dbReference type="InterPro" id="IPR005019">
    <property type="entry name" value="Adenine_glyco"/>
</dbReference>
<dbReference type="RefSeq" id="WP_326076657.1">
    <property type="nucleotide sequence ID" value="NZ_JARLKY010000129.1"/>
</dbReference>
<dbReference type="Gene3D" id="1.10.340.30">
    <property type="entry name" value="Hypothetical protein, domain 2"/>
    <property type="match status" value="1"/>
</dbReference>
<keyword evidence="2" id="KW-1185">Reference proteome</keyword>
<dbReference type="Proteomes" id="UP001338137">
    <property type="component" value="Unassembled WGS sequence"/>
</dbReference>
<dbReference type="Pfam" id="PF03352">
    <property type="entry name" value="Adenine_glyco"/>
    <property type="match status" value="1"/>
</dbReference>
<evidence type="ECO:0000313" key="2">
    <source>
        <dbReference type="Proteomes" id="UP001338137"/>
    </source>
</evidence>
<name>A0ABU6GET4_9BACL</name>
<dbReference type="SUPFAM" id="SSF48150">
    <property type="entry name" value="DNA-glycosylase"/>
    <property type="match status" value="1"/>
</dbReference>
<proteinExistence type="predicted"/>
<reference evidence="1 2" key="1">
    <citation type="submission" date="2023-03" db="EMBL/GenBank/DDBJ databases">
        <title>Bacillus Genome Sequencing.</title>
        <authorList>
            <person name="Dunlap C."/>
        </authorList>
    </citation>
    <scope>NUCLEOTIDE SEQUENCE [LARGE SCALE GENOMIC DNA]</scope>
    <source>
        <strain evidence="1 2">BD-533</strain>
    </source>
</reference>
<dbReference type="NCBIfam" id="TIGR00624">
    <property type="entry name" value="tag"/>
    <property type="match status" value="1"/>
</dbReference>
<sequence length="186" mass="21550">MTVRCSWVNDDPLYLNYHDHEWGVPVHDDRKLFEMLNLEGAQAGLSWYTILKKREGYRAAFDEFDPHIIVNYQDEKLNELLQNPEIVRNRLKIAAVVQNAHAFLAVQKEFGSFEQYIWGFVGGKPLNNHWESMSQVPATSAISDAMSKDLKKRGFKFVGSTICYAYMQAVGMVNDHFRTCFRYSSE</sequence>
<protein>
    <submittedName>
        <fullName evidence="1">DNA-3-methyladenine glycosylase I</fullName>
    </submittedName>
</protein>
<dbReference type="PANTHER" id="PTHR30037">
    <property type="entry name" value="DNA-3-METHYLADENINE GLYCOSYLASE 1"/>
    <property type="match status" value="1"/>
</dbReference>